<evidence type="ECO:0000256" key="5">
    <source>
        <dbReference type="SAM" id="SignalP"/>
    </source>
</evidence>
<evidence type="ECO:0000313" key="6">
    <source>
        <dbReference type="EMBL" id="ACY21022.1"/>
    </source>
</evidence>
<evidence type="ECO:0000256" key="4">
    <source>
        <dbReference type="ARBA" id="ARBA00023157"/>
    </source>
</evidence>
<dbReference type="HOGENOM" id="CLU_087239_0_0_11"/>
<protein>
    <recommendedName>
        <fullName evidence="8">Cutinase</fullName>
    </recommendedName>
</protein>
<dbReference type="STRING" id="526226.Gbro_1763"/>
<keyword evidence="2" id="KW-0719">Serine esterase</keyword>
<dbReference type="KEGG" id="gbr:Gbro_1763"/>
<dbReference type="EMBL" id="CP001802">
    <property type="protein sequence ID" value="ACY21022.1"/>
    <property type="molecule type" value="Genomic_DNA"/>
</dbReference>
<dbReference type="ESTHER" id="gorb4-d0l8k5">
    <property type="family name" value="Cutinase"/>
</dbReference>
<keyword evidence="7" id="KW-1185">Reference proteome</keyword>
<proteinExistence type="inferred from homology"/>
<evidence type="ECO:0008006" key="8">
    <source>
        <dbReference type="Google" id="ProtNLM"/>
    </source>
</evidence>
<feature type="chain" id="PRO_5039118118" description="Cutinase" evidence="5">
    <location>
        <begin position="36"/>
        <end position="278"/>
    </location>
</feature>
<dbReference type="Gene3D" id="3.40.50.1820">
    <property type="entry name" value="alpha/beta hydrolase"/>
    <property type="match status" value="1"/>
</dbReference>
<gene>
    <name evidence="6" type="ordered locus">Gbro_1763</name>
</gene>
<dbReference type="OrthoDB" id="3661975at2"/>
<dbReference type="AlphaFoldDB" id="D0L8K5"/>
<dbReference type="Proteomes" id="UP000001219">
    <property type="component" value="Chromosome"/>
</dbReference>
<dbReference type="InterPro" id="IPR029058">
    <property type="entry name" value="AB_hydrolase_fold"/>
</dbReference>
<evidence type="ECO:0000256" key="3">
    <source>
        <dbReference type="ARBA" id="ARBA00022801"/>
    </source>
</evidence>
<name>D0L8K5_GORB4</name>
<dbReference type="SMART" id="SM01110">
    <property type="entry name" value="Cutinase"/>
    <property type="match status" value="1"/>
</dbReference>
<keyword evidence="3" id="KW-0378">Hydrolase</keyword>
<evidence type="ECO:0000256" key="2">
    <source>
        <dbReference type="ARBA" id="ARBA00022487"/>
    </source>
</evidence>
<reference evidence="7" key="1">
    <citation type="submission" date="2009-10" db="EMBL/GenBank/DDBJ databases">
        <title>The complete chromosome of Gordonia bronchialis DSM 43247.</title>
        <authorList>
            <consortium name="US DOE Joint Genome Institute (JGI-PGF)"/>
            <person name="Lucas S."/>
            <person name="Copeland A."/>
            <person name="Lapidus A."/>
            <person name="Glavina del Rio T."/>
            <person name="Dalin E."/>
            <person name="Tice H."/>
            <person name="Bruce D."/>
            <person name="Goodwin L."/>
            <person name="Pitluck S."/>
            <person name="Kyrpides N."/>
            <person name="Mavromatis K."/>
            <person name="Ivanova N."/>
            <person name="Ovchinnikova G."/>
            <person name="Saunders E."/>
            <person name="Brettin T."/>
            <person name="Detter J.C."/>
            <person name="Han C."/>
            <person name="Larimer F."/>
            <person name="Land M."/>
            <person name="Hauser L."/>
            <person name="Markowitz V."/>
            <person name="Cheng J.-F."/>
            <person name="Hugenholtz P."/>
            <person name="Woyke T."/>
            <person name="Wu D."/>
            <person name="Jando M."/>
            <person name="Schneider S."/>
            <person name="Goeker M."/>
            <person name="Klenk H.-P."/>
            <person name="Eisen J.A."/>
        </authorList>
    </citation>
    <scope>NUCLEOTIDE SEQUENCE [LARGE SCALE GENOMIC DNA]</scope>
    <source>
        <strain evidence="7">ATCC 25592 / DSM 43247 / BCRC 13721 / JCM 3198 / KCTC 3076 / NBRC 16047 / NCTC 10667</strain>
    </source>
</reference>
<organism evidence="6 7">
    <name type="scientific">Gordonia bronchialis (strain ATCC 25592 / DSM 43247 / BCRC 13721 / JCM 3198 / KCTC 3076 / NBRC 16047 / NCTC 10667)</name>
    <name type="common">Rhodococcus bronchialis</name>
    <dbReference type="NCBI Taxonomy" id="526226"/>
    <lineage>
        <taxon>Bacteria</taxon>
        <taxon>Bacillati</taxon>
        <taxon>Actinomycetota</taxon>
        <taxon>Actinomycetes</taxon>
        <taxon>Mycobacteriales</taxon>
        <taxon>Gordoniaceae</taxon>
        <taxon>Gordonia</taxon>
    </lineage>
</organism>
<dbReference type="GO" id="GO:0052689">
    <property type="term" value="F:carboxylic ester hydrolase activity"/>
    <property type="evidence" value="ECO:0007669"/>
    <property type="project" value="UniProtKB-KW"/>
</dbReference>
<feature type="signal peptide" evidence="5">
    <location>
        <begin position="1"/>
        <end position="35"/>
    </location>
</feature>
<dbReference type="SUPFAM" id="SSF53474">
    <property type="entry name" value="alpha/beta-Hydrolases"/>
    <property type="match status" value="1"/>
</dbReference>
<keyword evidence="4" id="KW-1015">Disulfide bond</keyword>
<keyword evidence="5" id="KW-0732">Signal</keyword>
<dbReference type="PANTHER" id="PTHR33630">
    <property type="entry name" value="CUTINASE RV1984C-RELATED-RELATED"/>
    <property type="match status" value="1"/>
</dbReference>
<evidence type="ECO:0000313" key="7">
    <source>
        <dbReference type="Proteomes" id="UP000001219"/>
    </source>
</evidence>
<evidence type="ECO:0000256" key="1">
    <source>
        <dbReference type="ARBA" id="ARBA00007534"/>
    </source>
</evidence>
<dbReference type="PANTHER" id="PTHR33630:SF9">
    <property type="entry name" value="CUTINASE 4"/>
    <property type="match status" value="1"/>
</dbReference>
<dbReference type="eggNOG" id="COG4223">
    <property type="taxonomic scope" value="Bacteria"/>
</dbReference>
<sequence length="278" mass="30217">MPSLPGNRRRVAVTVVAAFVVAAVASFLMTAEAQARPGNACAGRGLVVVVNGTNDDPPPDTTPAMQRYLRQGYRAFTLQYPATVWPLGSSTYDDNVRLAEPRLAQLIDWHTWACPQQPLALVGFSQGARIIGDVVSAIGNGRELQTARGMRRVSVPANKIRVELYADPRRDRVAGQRGAGIETLFPDYRVYPGLTMTGSRVGGFGSLAHRVVEVCIIGDPICDSVRPDDAGLIPALIDGVFRFSMRHTHYGPEVGQPMADDPWRHATNGTWMVEPPPF</sequence>
<accession>D0L8K5</accession>
<dbReference type="InterPro" id="IPR000675">
    <property type="entry name" value="Cutinase/axe"/>
</dbReference>
<dbReference type="Pfam" id="PF01083">
    <property type="entry name" value="Cutinase"/>
    <property type="match status" value="1"/>
</dbReference>
<reference evidence="6 7" key="2">
    <citation type="journal article" date="2010" name="Stand. Genomic Sci.">
        <title>Complete genome sequence of Gordonia bronchialis type strain (3410).</title>
        <authorList>
            <person name="Ivanova N."/>
            <person name="Sikorski J."/>
            <person name="Jando M."/>
            <person name="Lapidus A."/>
            <person name="Nolan M."/>
            <person name="Lucas S."/>
            <person name="Del Rio T.G."/>
            <person name="Tice H."/>
            <person name="Copeland A."/>
            <person name="Cheng J.F."/>
            <person name="Chen F."/>
            <person name="Bruce D."/>
            <person name="Goodwin L."/>
            <person name="Pitluck S."/>
            <person name="Mavromatis K."/>
            <person name="Ovchinnikova G."/>
            <person name="Pati A."/>
            <person name="Chen A."/>
            <person name="Palaniappan K."/>
            <person name="Land M."/>
            <person name="Hauser L."/>
            <person name="Chang Y.J."/>
            <person name="Jeffries C.D."/>
            <person name="Chain P."/>
            <person name="Saunders E."/>
            <person name="Han C."/>
            <person name="Detter J.C."/>
            <person name="Brettin T."/>
            <person name="Rohde M."/>
            <person name="Goker M."/>
            <person name="Bristow J."/>
            <person name="Eisen J.A."/>
            <person name="Markowitz V."/>
            <person name="Hugenholtz P."/>
            <person name="Klenk H.P."/>
            <person name="Kyrpides N.C."/>
        </authorList>
    </citation>
    <scope>NUCLEOTIDE SEQUENCE [LARGE SCALE GENOMIC DNA]</scope>
    <source>
        <strain evidence="7">ATCC 25592 / DSM 43247 / BCRC 13721 / JCM 3198 / KCTC 3076 / NBRC 16047 / NCTC 10667</strain>
    </source>
</reference>
<comment type="similarity">
    <text evidence="1">Belongs to the cutinase family.</text>
</comment>